<dbReference type="InterPro" id="IPR020613">
    <property type="entry name" value="Thiolase_CS"/>
</dbReference>
<keyword evidence="3 6" id="KW-0808">Transferase</keyword>
<dbReference type="InterPro" id="IPR002155">
    <property type="entry name" value="Thiolase"/>
</dbReference>
<keyword evidence="10" id="KW-1185">Reference proteome</keyword>
<evidence type="ECO:0000256" key="1">
    <source>
        <dbReference type="ARBA" id="ARBA00010982"/>
    </source>
</evidence>
<dbReference type="SUPFAM" id="SSF53901">
    <property type="entry name" value="Thiolase-like"/>
    <property type="match status" value="2"/>
</dbReference>
<dbReference type="RefSeq" id="WP_226541443.1">
    <property type="nucleotide sequence ID" value="NZ_CP129013.1"/>
</dbReference>
<keyword evidence="4 6" id="KW-0012">Acyltransferase</keyword>
<evidence type="ECO:0000313" key="10">
    <source>
        <dbReference type="Proteomes" id="UP001197974"/>
    </source>
</evidence>
<name>A0ABY9JTT0_9BACI</name>
<evidence type="ECO:0000256" key="5">
    <source>
        <dbReference type="ARBA" id="ARBA00030755"/>
    </source>
</evidence>
<dbReference type="InterPro" id="IPR020617">
    <property type="entry name" value="Thiolase_C"/>
</dbReference>
<feature type="domain" description="Thiolase N-terminal" evidence="7">
    <location>
        <begin position="5"/>
        <end position="263"/>
    </location>
</feature>
<protein>
    <recommendedName>
        <fullName evidence="2">acetyl-CoA C-acetyltransferase</fullName>
        <ecNumber evidence="2">2.3.1.9</ecNumber>
    </recommendedName>
    <alternativeName>
        <fullName evidence="5">Acetoacetyl-CoA thiolase</fullName>
    </alternativeName>
</protein>
<dbReference type="InterPro" id="IPR016039">
    <property type="entry name" value="Thiolase-like"/>
</dbReference>
<comment type="similarity">
    <text evidence="1 6">Belongs to the thiolase-like superfamily. Thiolase family.</text>
</comment>
<dbReference type="InterPro" id="IPR020616">
    <property type="entry name" value="Thiolase_N"/>
</dbReference>
<organism evidence="9 10">
    <name type="scientific">Bacillus carboniphilus</name>
    <dbReference type="NCBI Taxonomy" id="86663"/>
    <lineage>
        <taxon>Bacteria</taxon>
        <taxon>Bacillati</taxon>
        <taxon>Bacillota</taxon>
        <taxon>Bacilli</taxon>
        <taxon>Bacillales</taxon>
        <taxon>Bacillaceae</taxon>
        <taxon>Bacillus</taxon>
    </lineage>
</organism>
<dbReference type="EC" id="2.3.1.9" evidence="2"/>
<dbReference type="InterPro" id="IPR020610">
    <property type="entry name" value="Thiolase_AS"/>
</dbReference>
<dbReference type="PANTHER" id="PTHR18919">
    <property type="entry name" value="ACETYL-COA C-ACYLTRANSFERASE"/>
    <property type="match status" value="1"/>
</dbReference>
<gene>
    <name evidence="9" type="ORF">LC087_12615</name>
</gene>
<evidence type="ECO:0000313" key="9">
    <source>
        <dbReference type="EMBL" id="WLR41703.1"/>
    </source>
</evidence>
<dbReference type="Proteomes" id="UP001197974">
    <property type="component" value="Chromosome"/>
</dbReference>
<evidence type="ECO:0000256" key="6">
    <source>
        <dbReference type="RuleBase" id="RU003557"/>
    </source>
</evidence>
<reference evidence="9 10" key="1">
    <citation type="submission" date="2023-06" db="EMBL/GenBank/DDBJ databases">
        <title>Five Gram-positive bacteria isolated from mangrove sediments in Shenzhen, Guangdong, China.</title>
        <authorList>
            <person name="Yu S."/>
            <person name="Zheng W."/>
            <person name="Huang Y."/>
        </authorList>
    </citation>
    <scope>NUCLEOTIDE SEQUENCE [LARGE SCALE GENOMIC DNA]</scope>
    <source>
        <strain evidence="9 10">SaN35-3</strain>
    </source>
</reference>
<sequence>MAKTVILSGVRTPFGKFGGSLSSLTASQLGGMAIKEALTKASVSADAVDHVILGTVLQGGQGQLPSRQASRNADLPWEVTTETINKVCASGMRSVTLADQLIRLGDHEVVVAGGMESMSNAPYMLPKARWGLRMGDASVKDLMVNDGLTCSFKGVHMGEYGNLTAEELEITREEQDRFAVRSHERAVQAMESGIFDDEIIQVEVPQRKGTPMIVNQDEAPRKDTSYEKLSKLAPVFGHNGTITAGNAPGVNDGAAALVLMNEEQAQAKGLQPLATIVDHTTLAVEAKDFPKTPGLVINKLLEKTGKTPEEIDLFEVNEAFSAVGLASLKIAGIEEEKVNVNGGAVALGHPIGASGARIIITLIHELKRRGGGIGIAAICSGGGQGDAIMVQV</sequence>
<dbReference type="GO" id="GO:0003985">
    <property type="term" value="F:acetyl-CoA C-acetyltransferase activity"/>
    <property type="evidence" value="ECO:0007669"/>
    <property type="project" value="UniProtKB-EC"/>
</dbReference>
<dbReference type="Gene3D" id="3.40.47.10">
    <property type="match status" value="2"/>
</dbReference>
<feature type="domain" description="Thiolase C-terminal" evidence="8">
    <location>
        <begin position="271"/>
        <end position="391"/>
    </location>
</feature>
<evidence type="ECO:0000259" key="8">
    <source>
        <dbReference type="Pfam" id="PF02803"/>
    </source>
</evidence>
<dbReference type="InterPro" id="IPR020615">
    <property type="entry name" value="Thiolase_acyl_enz_int_AS"/>
</dbReference>
<dbReference type="PROSITE" id="PS00098">
    <property type="entry name" value="THIOLASE_1"/>
    <property type="match status" value="1"/>
</dbReference>
<dbReference type="PANTHER" id="PTHR18919:SF107">
    <property type="entry name" value="ACETYL-COA ACETYLTRANSFERASE, CYTOSOLIC"/>
    <property type="match status" value="1"/>
</dbReference>
<dbReference type="PROSITE" id="PS00099">
    <property type="entry name" value="THIOLASE_3"/>
    <property type="match status" value="1"/>
</dbReference>
<evidence type="ECO:0000256" key="4">
    <source>
        <dbReference type="ARBA" id="ARBA00023315"/>
    </source>
</evidence>
<evidence type="ECO:0000259" key="7">
    <source>
        <dbReference type="Pfam" id="PF00108"/>
    </source>
</evidence>
<evidence type="ECO:0000256" key="2">
    <source>
        <dbReference type="ARBA" id="ARBA00012705"/>
    </source>
</evidence>
<dbReference type="EMBL" id="CP129013">
    <property type="protein sequence ID" value="WLR41703.1"/>
    <property type="molecule type" value="Genomic_DNA"/>
</dbReference>
<accession>A0ABY9JTT0</accession>
<dbReference type="PIRSF" id="PIRSF000429">
    <property type="entry name" value="Ac-CoA_Ac_transf"/>
    <property type="match status" value="1"/>
</dbReference>
<dbReference type="Pfam" id="PF00108">
    <property type="entry name" value="Thiolase_N"/>
    <property type="match status" value="1"/>
</dbReference>
<dbReference type="NCBIfam" id="NF006086">
    <property type="entry name" value="PRK08235.1"/>
    <property type="match status" value="1"/>
</dbReference>
<dbReference type="Pfam" id="PF02803">
    <property type="entry name" value="Thiolase_C"/>
    <property type="match status" value="1"/>
</dbReference>
<dbReference type="PROSITE" id="PS00737">
    <property type="entry name" value="THIOLASE_2"/>
    <property type="match status" value="1"/>
</dbReference>
<proteinExistence type="inferred from homology"/>
<evidence type="ECO:0000256" key="3">
    <source>
        <dbReference type="ARBA" id="ARBA00022679"/>
    </source>
</evidence>
<dbReference type="CDD" id="cd00751">
    <property type="entry name" value="thiolase"/>
    <property type="match status" value="1"/>
</dbReference>
<dbReference type="NCBIfam" id="TIGR01930">
    <property type="entry name" value="AcCoA-C-Actrans"/>
    <property type="match status" value="1"/>
</dbReference>